<dbReference type="Gramene" id="OMO77321">
    <property type="protein sequence ID" value="OMO77321"/>
    <property type="gene ID" value="CCACVL1_15092"/>
</dbReference>
<comment type="caution">
    <text evidence="2">The sequence shown here is derived from an EMBL/GenBank/DDBJ whole genome shotgun (WGS) entry which is preliminary data.</text>
</comment>
<proteinExistence type="predicted"/>
<dbReference type="EMBL" id="AWWV01010761">
    <property type="protein sequence ID" value="OMO77321.1"/>
    <property type="molecule type" value="Genomic_DNA"/>
</dbReference>
<accession>A0A1R3I489</accession>
<dbReference type="AlphaFoldDB" id="A0A1R3I489"/>
<protein>
    <submittedName>
        <fullName evidence="2">Uncharacterized protein</fullName>
    </submittedName>
</protein>
<feature type="region of interest" description="Disordered" evidence="1">
    <location>
        <begin position="27"/>
        <end position="61"/>
    </location>
</feature>
<evidence type="ECO:0000313" key="3">
    <source>
        <dbReference type="Proteomes" id="UP000188268"/>
    </source>
</evidence>
<dbReference type="Proteomes" id="UP000188268">
    <property type="component" value="Unassembled WGS sequence"/>
</dbReference>
<name>A0A1R3I489_COCAP</name>
<sequence length="85" mass="9937">MASMNGNVTSIQEAWEVDEQIYNAVEFEIDKGDEDHEDDEREREDDKDNEYEGEDDNDNVIGNEILVYENEYEVFVKPHVGMAFD</sequence>
<evidence type="ECO:0000256" key="1">
    <source>
        <dbReference type="SAM" id="MobiDB-lite"/>
    </source>
</evidence>
<reference evidence="2 3" key="1">
    <citation type="submission" date="2013-09" db="EMBL/GenBank/DDBJ databases">
        <title>Corchorus capsularis genome sequencing.</title>
        <authorList>
            <person name="Alam M."/>
            <person name="Haque M.S."/>
            <person name="Islam M.S."/>
            <person name="Emdad E.M."/>
            <person name="Islam M.M."/>
            <person name="Ahmed B."/>
            <person name="Halim A."/>
            <person name="Hossen Q.M.M."/>
            <person name="Hossain M.Z."/>
            <person name="Ahmed R."/>
            <person name="Khan M.M."/>
            <person name="Islam R."/>
            <person name="Rashid M.M."/>
            <person name="Khan S.A."/>
            <person name="Rahman M.S."/>
            <person name="Alam M."/>
        </authorList>
    </citation>
    <scope>NUCLEOTIDE SEQUENCE [LARGE SCALE GENOMIC DNA]</scope>
    <source>
        <strain evidence="3">cv. CVL-1</strain>
        <tissue evidence="2">Whole seedling</tissue>
    </source>
</reference>
<organism evidence="2 3">
    <name type="scientific">Corchorus capsularis</name>
    <name type="common">Jute</name>
    <dbReference type="NCBI Taxonomy" id="210143"/>
    <lineage>
        <taxon>Eukaryota</taxon>
        <taxon>Viridiplantae</taxon>
        <taxon>Streptophyta</taxon>
        <taxon>Embryophyta</taxon>
        <taxon>Tracheophyta</taxon>
        <taxon>Spermatophyta</taxon>
        <taxon>Magnoliopsida</taxon>
        <taxon>eudicotyledons</taxon>
        <taxon>Gunneridae</taxon>
        <taxon>Pentapetalae</taxon>
        <taxon>rosids</taxon>
        <taxon>malvids</taxon>
        <taxon>Malvales</taxon>
        <taxon>Malvaceae</taxon>
        <taxon>Grewioideae</taxon>
        <taxon>Apeibeae</taxon>
        <taxon>Corchorus</taxon>
    </lineage>
</organism>
<gene>
    <name evidence="2" type="ORF">CCACVL1_15092</name>
</gene>
<keyword evidence="3" id="KW-1185">Reference proteome</keyword>
<feature type="non-terminal residue" evidence="2">
    <location>
        <position position="85"/>
    </location>
</feature>
<evidence type="ECO:0000313" key="2">
    <source>
        <dbReference type="EMBL" id="OMO77321.1"/>
    </source>
</evidence>
<feature type="compositionally biased region" description="Acidic residues" evidence="1">
    <location>
        <begin position="35"/>
        <end position="58"/>
    </location>
</feature>